<protein>
    <submittedName>
        <fullName evidence="1">Uncharacterized protein</fullName>
    </submittedName>
</protein>
<dbReference type="Proteomes" id="UP000326336">
    <property type="component" value="Unassembled WGS sequence"/>
</dbReference>
<organism evidence="1 2">
    <name type="scientific">Bifidobacterium jacchi</name>
    <dbReference type="NCBI Taxonomy" id="2490545"/>
    <lineage>
        <taxon>Bacteria</taxon>
        <taxon>Bacillati</taxon>
        <taxon>Actinomycetota</taxon>
        <taxon>Actinomycetes</taxon>
        <taxon>Bifidobacteriales</taxon>
        <taxon>Bifidobacteriaceae</taxon>
        <taxon>Bifidobacterium</taxon>
    </lineage>
</organism>
<keyword evidence="2" id="KW-1185">Reference proteome</keyword>
<reference evidence="1 2" key="1">
    <citation type="journal article" date="2019" name="Int. J. Syst. Evol. Microbiol.">
        <title>Bifidobacterium jacchi sp. nov., isolated from the faeces of a baby common marmoset (Callithrix jacchus).</title>
        <authorList>
            <person name="Modesto M."/>
            <person name="Watanabe K."/>
            <person name="Arita M."/>
            <person name="Satti M."/>
            <person name="Oki K."/>
            <person name="Sciavilla P."/>
            <person name="Patavino C."/>
            <person name="Camma C."/>
            <person name="Michelini S."/>
            <person name="Sgorbati B."/>
            <person name="Mattarelli P."/>
        </authorList>
    </citation>
    <scope>NUCLEOTIDE SEQUENCE [LARGE SCALE GENOMIC DNA]</scope>
    <source>
        <strain evidence="1 2">MRM 9.3</strain>
    </source>
</reference>
<accession>A0A5N5RJU6</accession>
<comment type="caution">
    <text evidence="1">The sequence shown here is derived from an EMBL/GenBank/DDBJ whole genome shotgun (WGS) entry which is preliminary data.</text>
</comment>
<dbReference type="EMBL" id="RQSP01000010">
    <property type="protein sequence ID" value="KAB5607568.1"/>
    <property type="molecule type" value="Genomic_DNA"/>
</dbReference>
<dbReference type="OrthoDB" id="3268000at2"/>
<dbReference type="RefSeq" id="WP_151916585.1">
    <property type="nucleotide sequence ID" value="NZ_RQSP01000010.1"/>
</dbReference>
<evidence type="ECO:0000313" key="2">
    <source>
        <dbReference type="Proteomes" id="UP000326336"/>
    </source>
</evidence>
<evidence type="ECO:0000313" key="1">
    <source>
        <dbReference type="EMBL" id="KAB5607568.1"/>
    </source>
</evidence>
<proteinExistence type="predicted"/>
<gene>
    <name evidence="1" type="ORF">EHS19_04460</name>
</gene>
<name>A0A5N5RJU6_9BIFI</name>
<dbReference type="AlphaFoldDB" id="A0A5N5RJU6"/>
<sequence>MGYSTFISYNTTNADIARMIADRLTDDEGEDGWRPGTIVNLPRYTAAVRTRTVRQIQPTFLVHIHDFERMG</sequence>